<dbReference type="PANTHER" id="PTHR10272">
    <property type="entry name" value="PLATELET-ACTIVATING FACTOR ACETYLHYDROLASE"/>
    <property type="match status" value="1"/>
</dbReference>
<keyword evidence="4" id="KW-0443">Lipid metabolism</keyword>
<dbReference type="AlphaFoldDB" id="A0A2C5Z4E7"/>
<keyword evidence="2" id="KW-0378">Hydrolase</keyword>
<evidence type="ECO:0000256" key="1">
    <source>
        <dbReference type="ARBA" id="ARBA00013201"/>
    </source>
</evidence>
<keyword evidence="5" id="KW-0732">Signal</keyword>
<evidence type="ECO:0000256" key="4">
    <source>
        <dbReference type="ARBA" id="ARBA00023098"/>
    </source>
</evidence>
<dbReference type="PANTHER" id="PTHR10272:SF14">
    <property type="entry name" value="PAF ACETYLHYDROLASE FAMILY PROTEIN"/>
    <property type="match status" value="1"/>
</dbReference>
<sequence>MLSPLLLVAALVAVVRAILMPGPIGAFPVAMRTHELTDGSRNDPYAPHNGTHLRRILVSVFLPLDPVQYGDAEIQQLPYMPPLTAAEYSRLAQIISPFFEAVFEKLAIEYRRLETIDRGREHATKKKSYPVVLFSPGLGGSRLMYSAGARDLASQGYVVITIDHPYDASIVEFPDGSFVRGVNFSTTAQIAAATKVRVQDVLFLVNQLYDSEVLGRLTEGFPGLVNVKKMAMYGHSLGGATAAEALRRDSRLLGGMNWDGEMQGEAASQGLVQPFVQVGTPDHRHQNNSNWPAFYKKLRGPKLELEVKNTTHISFTDLPLLLSTMEVPDEAQPSLKHFLGTVSGRRLRRTLTGILKASLEFVFERNGEDVGRLAEDYCGLTVV</sequence>
<organism evidence="6 7">
    <name type="scientific">Ophiocordyceps camponoti-rufipedis</name>
    <dbReference type="NCBI Taxonomy" id="2004952"/>
    <lineage>
        <taxon>Eukaryota</taxon>
        <taxon>Fungi</taxon>
        <taxon>Dikarya</taxon>
        <taxon>Ascomycota</taxon>
        <taxon>Pezizomycotina</taxon>
        <taxon>Sordariomycetes</taxon>
        <taxon>Hypocreomycetidae</taxon>
        <taxon>Hypocreales</taxon>
        <taxon>Ophiocordycipitaceae</taxon>
        <taxon>Ophiocordyceps</taxon>
    </lineage>
</organism>
<dbReference type="Proteomes" id="UP000226431">
    <property type="component" value="Unassembled WGS sequence"/>
</dbReference>
<keyword evidence="3" id="KW-0442">Lipid degradation</keyword>
<dbReference type="STRING" id="2004952.A0A2C5Z4E7"/>
<dbReference type="EMBL" id="NJES01000257">
    <property type="protein sequence ID" value="PHH74723.1"/>
    <property type="molecule type" value="Genomic_DNA"/>
</dbReference>
<proteinExistence type="predicted"/>
<name>A0A2C5Z4E7_9HYPO</name>
<protein>
    <recommendedName>
        <fullName evidence="1">1-alkyl-2-acetylglycerophosphocholine esterase</fullName>
        <ecNumber evidence="1">3.1.1.47</ecNumber>
    </recommendedName>
</protein>
<evidence type="ECO:0000256" key="5">
    <source>
        <dbReference type="SAM" id="SignalP"/>
    </source>
</evidence>
<dbReference type="EC" id="3.1.1.47" evidence="1"/>
<evidence type="ECO:0000313" key="7">
    <source>
        <dbReference type="Proteomes" id="UP000226431"/>
    </source>
</evidence>
<accession>A0A2C5Z4E7</accession>
<gene>
    <name evidence="6" type="ORF">CDD80_2883</name>
</gene>
<dbReference type="InterPro" id="IPR029058">
    <property type="entry name" value="AB_hydrolase_fold"/>
</dbReference>
<dbReference type="Pfam" id="PF03403">
    <property type="entry name" value="PAF-AH_p_II"/>
    <property type="match status" value="2"/>
</dbReference>
<feature type="signal peptide" evidence="5">
    <location>
        <begin position="1"/>
        <end position="17"/>
    </location>
</feature>
<evidence type="ECO:0000256" key="3">
    <source>
        <dbReference type="ARBA" id="ARBA00022963"/>
    </source>
</evidence>
<dbReference type="OrthoDB" id="2363873at2759"/>
<comment type="caution">
    <text evidence="6">The sequence shown here is derived from an EMBL/GenBank/DDBJ whole genome shotgun (WGS) entry which is preliminary data.</text>
</comment>
<dbReference type="GO" id="GO:0016042">
    <property type="term" value="P:lipid catabolic process"/>
    <property type="evidence" value="ECO:0007669"/>
    <property type="project" value="UniProtKB-KW"/>
</dbReference>
<dbReference type="Gene3D" id="3.40.50.1820">
    <property type="entry name" value="alpha/beta hydrolase"/>
    <property type="match status" value="1"/>
</dbReference>
<dbReference type="GO" id="GO:0003847">
    <property type="term" value="F:1-alkyl-2-acetylglycerophosphocholine esterase activity"/>
    <property type="evidence" value="ECO:0007669"/>
    <property type="project" value="UniProtKB-EC"/>
</dbReference>
<keyword evidence="7" id="KW-1185">Reference proteome</keyword>
<reference evidence="6 7" key="1">
    <citation type="submission" date="2017-06" db="EMBL/GenBank/DDBJ databases">
        <title>Ant-infecting Ophiocordyceps genomes reveal a high diversity of potential behavioral manipulation genes and a possible major role for enterotoxins.</title>
        <authorList>
            <person name="De Bekker C."/>
            <person name="Evans H.C."/>
            <person name="Brachmann A."/>
            <person name="Hughes D.P."/>
        </authorList>
    </citation>
    <scope>NUCLEOTIDE SEQUENCE [LARGE SCALE GENOMIC DNA]</scope>
    <source>
        <strain evidence="6 7">Map16</strain>
    </source>
</reference>
<evidence type="ECO:0000313" key="6">
    <source>
        <dbReference type="EMBL" id="PHH74723.1"/>
    </source>
</evidence>
<dbReference type="SUPFAM" id="SSF53474">
    <property type="entry name" value="alpha/beta-Hydrolases"/>
    <property type="match status" value="1"/>
</dbReference>
<feature type="chain" id="PRO_5012564357" description="1-alkyl-2-acetylglycerophosphocholine esterase" evidence="5">
    <location>
        <begin position="18"/>
        <end position="383"/>
    </location>
</feature>
<evidence type="ECO:0000256" key="2">
    <source>
        <dbReference type="ARBA" id="ARBA00022801"/>
    </source>
</evidence>